<protein>
    <submittedName>
        <fullName evidence="2">Uncharacterized protein</fullName>
    </submittedName>
</protein>
<gene>
    <name evidence="2" type="ORF">DPX16_8786</name>
</gene>
<proteinExistence type="predicted"/>
<organism evidence="2 3">
    <name type="scientific">Anabarilius grahami</name>
    <name type="common">Kanglang fish</name>
    <name type="synonym">Barilius grahami</name>
    <dbReference type="NCBI Taxonomy" id="495550"/>
    <lineage>
        <taxon>Eukaryota</taxon>
        <taxon>Metazoa</taxon>
        <taxon>Chordata</taxon>
        <taxon>Craniata</taxon>
        <taxon>Vertebrata</taxon>
        <taxon>Euteleostomi</taxon>
        <taxon>Actinopterygii</taxon>
        <taxon>Neopterygii</taxon>
        <taxon>Teleostei</taxon>
        <taxon>Ostariophysi</taxon>
        <taxon>Cypriniformes</taxon>
        <taxon>Xenocyprididae</taxon>
        <taxon>Xenocypridinae</taxon>
        <taxon>Xenocypridinae incertae sedis</taxon>
        <taxon>Anabarilius</taxon>
    </lineage>
</organism>
<evidence type="ECO:0000256" key="1">
    <source>
        <dbReference type="SAM" id="SignalP"/>
    </source>
</evidence>
<feature type="chain" id="PRO_5018106585" evidence="1">
    <location>
        <begin position="25"/>
        <end position="287"/>
    </location>
</feature>
<dbReference type="AlphaFoldDB" id="A0A3N0YE33"/>
<dbReference type="EMBL" id="RJVU01046259">
    <property type="protein sequence ID" value="ROL44364.1"/>
    <property type="molecule type" value="Genomic_DNA"/>
</dbReference>
<evidence type="ECO:0000313" key="3">
    <source>
        <dbReference type="Proteomes" id="UP000281406"/>
    </source>
</evidence>
<dbReference type="Proteomes" id="UP000281406">
    <property type="component" value="Unassembled WGS sequence"/>
</dbReference>
<accession>A0A3N0YE33</accession>
<keyword evidence="1" id="KW-0732">Signal</keyword>
<comment type="caution">
    <text evidence="2">The sequence shown here is derived from an EMBL/GenBank/DDBJ whole genome shotgun (WGS) entry which is preliminary data.</text>
</comment>
<dbReference type="OrthoDB" id="18740at2759"/>
<reference evidence="2 3" key="1">
    <citation type="submission" date="2018-10" db="EMBL/GenBank/DDBJ databases">
        <title>Genome assembly for a Yunnan-Guizhou Plateau 3E fish, Anabarilius grahami (Regan), and its evolutionary and genetic applications.</title>
        <authorList>
            <person name="Jiang W."/>
        </authorList>
    </citation>
    <scope>NUCLEOTIDE SEQUENCE [LARGE SCALE GENOMIC DNA]</scope>
    <source>
        <strain evidence="2">AG-KIZ</strain>
        <tissue evidence="2">Muscle</tissue>
    </source>
</reference>
<sequence>MAYRKELCTAGLLLLLSLLQTNQSASIVAMNKMESLGKDALAHLVKTAGPALRNHGGPHSVGSITEPKGDECLNCTLICTFSSYLKAASDFDIQDKLRNKLKYIRQRVEDLRITNCSNNVTNTCEVVFQKDEKTYKNLEKLTEEPMRFIFVLRITFELQQEPMRFILVLRITFQLQQEPMRFILELQITFELPEEPMRLIFVLRITFELQQEPKRFICVLRITFQLQQELIRFILVLQITFELTEEPMRFIFVLRITFELPEEPMRLIFVLRITFELQQEPTMFILV</sequence>
<name>A0A3N0YE33_ANAGA</name>
<evidence type="ECO:0000313" key="2">
    <source>
        <dbReference type="EMBL" id="ROL44364.1"/>
    </source>
</evidence>
<feature type="signal peptide" evidence="1">
    <location>
        <begin position="1"/>
        <end position="24"/>
    </location>
</feature>
<keyword evidence="3" id="KW-1185">Reference proteome</keyword>